<evidence type="ECO:0000313" key="2">
    <source>
        <dbReference type="EMBL" id="WCO68957.1"/>
    </source>
</evidence>
<dbReference type="Pfam" id="PF12867">
    <property type="entry name" value="DinB_2"/>
    <property type="match status" value="1"/>
</dbReference>
<dbReference type="RefSeq" id="WP_272738471.1">
    <property type="nucleotide sequence ID" value="NZ_CP116942.1"/>
</dbReference>
<evidence type="ECO:0000313" key="3">
    <source>
        <dbReference type="Proteomes" id="UP001216390"/>
    </source>
</evidence>
<accession>A0AAE9YI64</accession>
<dbReference type="SUPFAM" id="SSF109854">
    <property type="entry name" value="DinB/YfiT-like putative metalloenzymes"/>
    <property type="match status" value="1"/>
</dbReference>
<reference evidence="2" key="1">
    <citation type="submission" date="2023-01" db="EMBL/GenBank/DDBJ databases">
        <title>The diversity of Class Acidimicrobiia in South China Sea sediment environments and the proposal of Iamia marina sp. nov., a novel species of the genus Iamia.</title>
        <authorList>
            <person name="He Y."/>
            <person name="Tian X."/>
        </authorList>
    </citation>
    <scope>NUCLEOTIDE SEQUENCE</scope>
    <source>
        <strain evidence="2">DSM 19957</strain>
    </source>
</reference>
<dbReference type="AlphaFoldDB" id="A0AAE9YI64"/>
<evidence type="ECO:0000259" key="1">
    <source>
        <dbReference type="Pfam" id="PF12867"/>
    </source>
</evidence>
<dbReference type="InterPro" id="IPR034660">
    <property type="entry name" value="DinB/YfiT-like"/>
</dbReference>
<dbReference type="KEGG" id="ima:PO878_09495"/>
<dbReference type="Gene3D" id="1.20.120.450">
    <property type="entry name" value="dinb family like domain"/>
    <property type="match status" value="1"/>
</dbReference>
<keyword evidence="3" id="KW-1185">Reference proteome</keyword>
<protein>
    <recommendedName>
        <fullName evidence="1">DinB-like domain-containing protein</fullName>
    </recommendedName>
</protein>
<organism evidence="2 3">
    <name type="scientific">Iamia majanohamensis</name>
    <dbReference type="NCBI Taxonomy" id="467976"/>
    <lineage>
        <taxon>Bacteria</taxon>
        <taxon>Bacillati</taxon>
        <taxon>Actinomycetota</taxon>
        <taxon>Acidimicrobiia</taxon>
        <taxon>Acidimicrobiales</taxon>
        <taxon>Iamiaceae</taxon>
        <taxon>Iamia</taxon>
    </lineage>
</organism>
<dbReference type="EMBL" id="CP116942">
    <property type="protein sequence ID" value="WCO68957.1"/>
    <property type="molecule type" value="Genomic_DNA"/>
</dbReference>
<dbReference type="Proteomes" id="UP001216390">
    <property type="component" value="Chromosome"/>
</dbReference>
<sequence>MAEGWDWTRVQAEACPQCGFDPAEHPLDGLGADLRATAAGWRALLETSAPDDLRRRPEPTTWCALELACHVRDAVTVFDQRIALTLVEDDPELGWWDHEAAVDEQAYAAQDPGLVAGGVEASLGALAAAVEAIPPGAAWDRRAVRRAGEHFTVAGMARFTLHEAVHHLADAEAALAGGGASGDAGG</sequence>
<name>A0AAE9YI64_9ACTN</name>
<dbReference type="InterPro" id="IPR024775">
    <property type="entry name" value="DinB-like"/>
</dbReference>
<proteinExistence type="predicted"/>
<feature type="domain" description="DinB-like" evidence="1">
    <location>
        <begin position="34"/>
        <end position="169"/>
    </location>
</feature>
<gene>
    <name evidence="2" type="ORF">PO878_09495</name>
</gene>